<dbReference type="SUPFAM" id="SSF51126">
    <property type="entry name" value="Pectin lyase-like"/>
    <property type="match status" value="1"/>
</dbReference>
<evidence type="ECO:0000256" key="2">
    <source>
        <dbReference type="ARBA" id="ARBA00010980"/>
    </source>
</evidence>
<feature type="chain" id="PRO_5015535828" description="pectin lyase" evidence="9">
    <location>
        <begin position="22"/>
        <end position="406"/>
    </location>
</feature>
<comment type="catalytic activity">
    <reaction evidence="6">
        <text>Eliminative cleavage of (1-&gt;4)-alpha-D-galacturonan methyl ester to give oligosaccharides with 4-deoxy-6-O-methyl-alpha-D-galact-4-enuronosyl groups at their non-reducing ends.</text>
        <dbReference type="EC" id="4.2.2.10"/>
    </reaction>
</comment>
<feature type="signal peptide" evidence="9">
    <location>
        <begin position="1"/>
        <end position="21"/>
    </location>
</feature>
<keyword evidence="8" id="KW-0119">Carbohydrate metabolism</keyword>
<evidence type="ECO:0000259" key="10">
    <source>
        <dbReference type="SMART" id="SM00656"/>
    </source>
</evidence>
<reference evidence="11 12" key="1">
    <citation type="journal article" date="2018" name="Mycol. Prog.">
        <title>Coniella lustricola, a new species from submerged detritus.</title>
        <authorList>
            <person name="Raudabaugh D.B."/>
            <person name="Iturriaga T."/>
            <person name="Carver A."/>
            <person name="Mondo S."/>
            <person name="Pangilinan J."/>
            <person name="Lipzen A."/>
            <person name="He G."/>
            <person name="Amirebrahimi M."/>
            <person name="Grigoriev I.V."/>
            <person name="Miller A.N."/>
        </authorList>
    </citation>
    <scope>NUCLEOTIDE SEQUENCE [LARGE SCALE GENOMIC DNA]</scope>
    <source>
        <strain evidence="11 12">B22-T-1</strain>
    </source>
</reference>
<dbReference type="InterPro" id="IPR011050">
    <property type="entry name" value="Pectin_lyase_fold/virulence"/>
</dbReference>
<dbReference type="InterPro" id="IPR012334">
    <property type="entry name" value="Pectin_lyas_fold"/>
</dbReference>
<evidence type="ECO:0000313" key="12">
    <source>
        <dbReference type="Proteomes" id="UP000241462"/>
    </source>
</evidence>
<dbReference type="AlphaFoldDB" id="A0A2T3ACK2"/>
<evidence type="ECO:0000256" key="7">
    <source>
        <dbReference type="ARBA" id="ARBA00039082"/>
    </source>
</evidence>
<organism evidence="11 12">
    <name type="scientific">Coniella lustricola</name>
    <dbReference type="NCBI Taxonomy" id="2025994"/>
    <lineage>
        <taxon>Eukaryota</taxon>
        <taxon>Fungi</taxon>
        <taxon>Dikarya</taxon>
        <taxon>Ascomycota</taxon>
        <taxon>Pezizomycotina</taxon>
        <taxon>Sordariomycetes</taxon>
        <taxon>Sordariomycetidae</taxon>
        <taxon>Diaporthales</taxon>
        <taxon>Schizoparmaceae</taxon>
        <taxon>Coniella</taxon>
    </lineage>
</organism>
<dbReference type="InParanoid" id="A0A2T3ACK2"/>
<dbReference type="GO" id="GO:0047490">
    <property type="term" value="F:pectin lyase activity"/>
    <property type="evidence" value="ECO:0007669"/>
    <property type="project" value="UniProtKB-EC"/>
</dbReference>
<evidence type="ECO:0000313" key="11">
    <source>
        <dbReference type="EMBL" id="PSR91967.1"/>
    </source>
</evidence>
<evidence type="ECO:0000256" key="1">
    <source>
        <dbReference type="ARBA" id="ARBA00004613"/>
    </source>
</evidence>
<proteinExistence type="inferred from homology"/>
<accession>A0A2T3ACK2</accession>
<dbReference type="EMBL" id="KZ678413">
    <property type="protein sequence ID" value="PSR91967.1"/>
    <property type="molecule type" value="Genomic_DNA"/>
</dbReference>
<protein>
    <recommendedName>
        <fullName evidence="7">pectin lyase</fullName>
        <ecNumber evidence="7">4.2.2.10</ecNumber>
    </recommendedName>
</protein>
<name>A0A2T3ACK2_9PEZI</name>
<evidence type="ECO:0000256" key="3">
    <source>
        <dbReference type="ARBA" id="ARBA00022525"/>
    </source>
</evidence>
<dbReference type="Proteomes" id="UP000241462">
    <property type="component" value="Unassembled WGS sequence"/>
</dbReference>
<evidence type="ECO:0000256" key="8">
    <source>
        <dbReference type="RuleBase" id="RU361173"/>
    </source>
</evidence>
<gene>
    <name evidence="11" type="ORF">BD289DRAFT_481397</name>
</gene>
<dbReference type="InterPro" id="IPR045032">
    <property type="entry name" value="PEL"/>
</dbReference>
<dbReference type="FunFam" id="2.160.20.10:FF:000003">
    <property type="entry name" value="Pectin lyase F"/>
    <property type="match status" value="1"/>
</dbReference>
<dbReference type="GO" id="GO:0005576">
    <property type="term" value="C:extracellular region"/>
    <property type="evidence" value="ECO:0007669"/>
    <property type="project" value="UniProtKB-SubCell"/>
</dbReference>
<dbReference type="GO" id="GO:0030570">
    <property type="term" value="F:pectate lyase activity"/>
    <property type="evidence" value="ECO:0007669"/>
    <property type="project" value="InterPro"/>
</dbReference>
<keyword evidence="4 9" id="KW-0732">Signal</keyword>
<keyword evidence="8" id="KW-0624">Polysaccharide degradation</keyword>
<dbReference type="PANTHER" id="PTHR31683">
    <property type="entry name" value="PECTATE LYASE 18-RELATED"/>
    <property type="match status" value="1"/>
</dbReference>
<evidence type="ECO:0000256" key="5">
    <source>
        <dbReference type="ARBA" id="ARBA00023239"/>
    </source>
</evidence>
<keyword evidence="5 8" id="KW-0456">Lyase</keyword>
<dbReference type="OrthoDB" id="1637350at2759"/>
<comment type="subcellular location">
    <subcellularLocation>
        <location evidence="1 8">Secreted</location>
    </subcellularLocation>
</comment>
<sequence>MKSSCSFILGVVALAASIAQAALSPREIQEHQERRVKAGKRATEAVVGSAEGFAKGVTGGAAGATVYPTTNAELVSYLGSSTAYTIVLQKTFDFTTADGETTATGCAPWGTGSACQEAINQNDWCTNYEPDAPDVTVEYYPSATLGIQITSNKSLIGSGSSGIIKGIGVRIVSGASNVIIQNIEITNLNPKYVWGGDAITLNDCDLVWIDHVTTSLIGRQHLVLGTQADARVTISYNNFDGTTSYSPYCDSYAYWGLFFDGSDDLVTLKGNYIHHFSGRSPKVEGNTLLHAVNNYWYDYPSYGHAFEITTGAYVLVEGSVFQNVPTVLDSGATGQYFTSPSTTANAACTAYLGRACQVNGFGSSGTFSSSTTSFFSDFSGKNIASAETYAWVQEYVIADAGIGKID</sequence>
<feature type="domain" description="Pectate lyase" evidence="10">
    <location>
        <begin position="118"/>
        <end position="327"/>
    </location>
</feature>
<dbReference type="Gene3D" id="2.160.20.10">
    <property type="entry name" value="Single-stranded right-handed beta-helix, Pectin lyase-like"/>
    <property type="match status" value="1"/>
</dbReference>
<dbReference type="Pfam" id="PF00544">
    <property type="entry name" value="Pectate_lyase_4"/>
    <property type="match status" value="1"/>
</dbReference>
<dbReference type="EC" id="4.2.2.10" evidence="7"/>
<keyword evidence="12" id="KW-1185">Reference proteome</keyword>
<dbReference type="STRING" id="2025994.A0A2T3ACK2"/>
<dbReference type="PANTHER" id="PTHR31683:SF16">
    <property type="entry name" value="PECTIN LYASE A-RELATED"/>
    <property type="match status" value="1"/>
</dbReference>
<comment type="similarity">
    <text evidence="2 8">Belongs to the polysaccharide lyase 1 family.</text>
</comment>
<evidence type="ECO:0000256" key="9">
    <source>
        <dbReference type="SAM" id="SignalP"/>
    </source>
</evidence>
<dbReference type="InterPro" id="IPR002022">
    <property type="entry name" value="Pec_lyase"/>
</dbReference>
<evidence type="ECO:0000256" key="4">
    <source>
        <dbReference type="ARBA" id="ARBA00022729"/>
    </source>
</evidence>
<dbReference type="SMART" id="SM00656">
    <property type="entry name" value="Amb_all"/>
    <property type="match status" value="1"/>
</dbReference>
<evidence type="ECO:0000256" key="6">
    <source>
        <dbReference type="ARBA" id="ARBA00036818"/>
    </source>
</evidence>
<dbReference type="GO" id="GO:0000272">
    <property type="term" value="P:polysaccharide catabolic process"/>
    <property type="evidence" value="ECO:0007669"/>
    <property type="project" value="UniProtKB-KW"/>
</dbReference>
<keyword evidence="3 8" id="KW-0964">Secreted</keyword>